<gene>
    <name evidence="1" type="ORF">MTP08_01060</name>
</gene>
<sequence>MNTKLILLLLFWAGVVWGQKKISEIKPDKFPDLQESKTIAGFIINLNKNKNSIELEELIKSNTKLLLSDIDKNVVSEDTLVYETIYSKNGRPIINDILKAKVFVIKGNSDKKLYYYPNGGFF</sequence>
<protein>
    <submittedName>
        <fullName evidence="1">Uncharacterized protein</fullName>
    </submittedName>
</protein>
<keyword evidence="2" id="KW-1185">Reference proteome</keyword>
<dbReference type="Proteomes" id="UP000831068">
    <property type="component" value="Chromosome"/>
</dbReference>
<evidence type="ECO:0000313" key="2">
    <source>
        <dbReference type="Proteomes" id="UP000831068"/>
    </source>
</evidence>
<evidence type="ECO:0000313" key="1">
    <source>
        <dbReference type="EMBL" id="UOE38395.1"/>
    </source>
</evidence>
<organism evidence="1 2">
    <name type="scientific">Chryseobacterium oryzae</name>
    <dbReference type="NCBI Taxonomy" id="2929799"/>
    <lineage>
        <taxon>Bacteria</taxon>
        <taxon>Pseudomonadati</taxon>
        <taxon>Bacteroidota</taxon>
        <taxon>Flavobacteriia</taxon>
        <taxon>Flavobacteriales</taxon>
        <taxon>Weeksellaceae</taxon>
        <taxon>Chryseobacterium group</taxon>
        <taxon>Chryseobacterium</taxon>
    </lineage>
</organism>
<dbReference type="RefSeq" id="WP_243576701.1">
    <property type="nucleotide sequence ID" value="NZ_CP094529.1"/>
</dbReference>
<accession>A0ABY4BP70</accession>
<reference evidence="1 2" key="1">
    <citation type="submission" date="2022-03" db="EMBL/GenBank/DDBJ databases">
        <title>Chryseobacterium sp. isolated from the Andong Sikhe.</title>
        <authorList>
            <person name="Won M."/>
            <person name="Kim S.-J."/>
            <person name="Kwon S.-W."/>
        </authorList>
    </citation>
    <scope>NUCLEOTIDE SEQUENCE [LARGE SCALE GENOMIC DNA]</scope>
    <source>
        <strain evidence="1 2">ADR-1</strain>
    </source>
</reference>
<proteinExistence type="predicted"/>
<name>A0ABY4BP70_9FLAO</name>
<dbReference type="EMBL" id="CP094529">
    <property type="protein sequence ID" value="UOE38395.1"/>
    <property type="molecule type" value="Genomic_DNA"/>
</dbReference>